<reference evidence="1" key="1">
    <citation type="submission" date="2019-08" db="EMBL/GenBank/DDBJ databases">
        <authorList>
            <person name="Kucharzyk K."/>
            <person name="Murdoch R.W."/>
            <person name="Higgins S."/>
            <person name="Loffler F."/>
        </authorList>
    </citation>
    <scope>NUCLEOTIDE SEQUENCE</scope>
</reference>
<sequence>MNYQNKGTTSGLLNMLRPAYPETGLLFLENGTGVVGEAVDIGSITSIQLTGSNSFYNEEGVLKISLLPPPSALVPGTANSEGALRKYFAEAMEEGRYINVTAGGIQTGAGQVTAVGYGVAVIGEKTIFSTCAVEKISI</sequence>
<dbReference type="EMBL" id="VSSQ01116542">
    <property type="protein sequence ID" value="MPN51431.1"/>
    <property type="molecule type" value="Genomic_DNA"/>
</dbReference>
<dbReference type="AlphaFoldDB" id="A0A645IJH2"/>
<organism evidence="1">
    <name type="scientific">bioreactor metagenome</name>
    <dbReference type="NCBI Taxonomy" id="1076179"/>
    <lineage>
        <taxon>unclassified sequences</taxon>
        <taxon>metagenomes</taxon>
        <taxon>ecological metagenomes</taxon>
    </lineage>
</organism>
<protein>
    <submittedName>
        <fullName evidence="1">Uncharacterized protein</fullName>
    </submittedName>
</protein>
<proteinExistence type="predicted"/>
<gene>
    <name evidence="1" type="ORF">SDC9_199076</name>
</gene>
<evidence type="ECO:0000313" key="1">
    <source>
        <dbReference type="EMBL" id="MPN51431.1"/>
    </source>
</evidence>
<name>A0A645IJH2_9ZZZZ</name>
<accession>A0A645IJH2</accession>
<comment type="caution">
    <text evidence="1">The sequence shown here is derived from an EMBL/GenBank/DDBJ whole genome shotgun (WGS) entry which is preliminary data.</text>
</comment>